<keyword evidence="1" id="KW-1133">Transmembrane helix</keyword>
<proteinExistence type="predicted"/>
<protein>
    <submittedName>
        <fullName evidence="2">Uncharacterized protein</fullName>
    </submittedName>
</protein>
<dbReference type="EMBL" id="JAUOEK010000140">
    <property type="protein sequence ID" value="MDO5970988.1"/>
    <property type="molecule type" value="Genomic_DNA"/>
</dbReference>
<name>A0ABT8WD57_9FLAO</name>
<gene>
    <name evidence="2" type="ORF">Q4Q35_14365</name>
</gene>
<dbReference type="Proteomes" id="UP001176883">
    <property type="component" value="Unassembled WGS sequence"/>
</dbReference>
<comment type="caution">
    <text evidence="2">The sequence shown here is derived from an EMBL/GenBank/DDBJ whole genome shotgun (WGS) entry which is preliminary data.</text>
</comment>
<evidence type="ECO:0000256" key="1">
    <source>
        <dbReference type="SAM" id="Phobius"/>
    </source>
</evidence>
<reference evidence="2" key="1">
    <citation type="submission" date="2023-07" db="EMBL/GenBank/DDBJ databases">
        <title>Two novel species in the genus Flavivirga.</title>
        <authorList>
            <person name="Kwon K."/>
        </authorList>
    </citation>
    <scope>NUCLEOTIDE SEQUENCE</scope>
    <source>
        <strain evidence="2">KCTC 52353</strain>
    </source>
</reference>
<keyword evidence="3" id="KW-1185">Reference proteome</keyword>
<accession>A0ABT8WD57</accession>
<evidence type="ECO:0000313" key="2">
    <source>
        <dbReference type="EMBL" id="MDO5970988.1"/>
    </source>
</evidence>
<evidence type="ECO:0000313" key="3">
    <source>
        <dbReference type="Proteomes" id="UP001176883"/>
    </source>
</evidence>
<organism evidence="2 3">
    <name type="scientific">Flavivirga aquimarina</name>
    <dbReference type="NCBI Taxonomy" id="2027862"/>
    <lineage>
        <taxon>Bacteria</taxon>
        <taxon>Pseudomonadati</taxon>
        <taxon>Bacteroidota</taxon>
        <taxon>Flavobacteriia</taxon>
        <taxon>Flavobacteriales</taxon>
        <taxon>Flavobacteriaceae</taxon>
        <taxon>Flavivirga</taxon>
    </lineage>
</organism>
<dbReference type="RefSeq" id="WP_303278688.1">
    <property type="nucleotide sequence ID" value="NZ_JAUOEK010000140.1"/>
</dbReference>
<keyword evidence="1" id="KW-0812">Transmembrane</keyword>
<feature type="transmembrane region" description="Helical" evidence="1">
    <location>
        <begin position="37"/>
        <end position="54"/>
    </location>
</feature>
<sequence length="57" mass="7156">MRITSGTEHNKTPKDIGFNNKKYNYVHRQRTYRFHPHYIPGWFSLIQVWFQFYFPDF</sequence>
<keyword evidence="1" id="KW-0472">Membrane</keyword>